<evidence type="ECO:0000256" key="5">
    <source>
        <dbReference type="ARBA" id="ARBA00023136"/>
    </source>
</evidence>
<evidence type="ECO:0000256" key="4">
    <source>
        <dbReference type="ARBA" id="ARBA00022989"/>
    </source>
</evidence>
<feature type="region of interest" description="Disordered" evidence="7">
    <location>
        <begin position="788"/>
        <end position="811"/>
    </location>
</feature>
<feature type="region of interest" description="Disordered" evidence="7">
    <location>
        <begin position="100"/>
        <end position="119"/>
    </location>
</feature>
<comment type="similarity">
    <text evidence="6">Belongs to the ABC-4 integral membrane protein family.</text>
</comment>
<accession>A0ABV1U982</accession>
<comment type="subcellular location">
    <subcellularLocation>
        <location evidence="1">Cell membrane</location>
        <topology evidence="1">Multi-pass membrane protein</topology>
    </subcellularLocation>
</comment>
<gene>
    <name evidence="10" type="ORF">ABT272_21450</name>
</gene>
<feature type="transmembrane region" description="Helical" evidence="8">
    <location>
        <begin position="340"/>
        <end position="363"/>
    </location>
</feature>
<feature type="transmembrane region" description="Helical" evidence="8">
    <location>
        <begin position="392"/>
        <end position="418"/>
    </location>
</feature>
<evidence type="ECO:0000256" key="7">
    <source>
        <dbReference type="SAM" id="MobiDB-lite"/>
    </source>
</evidence>
<sequence length="1111" mass="114924">MTGFVFSRVRAHRLLLGAALLTVVLTTTVLATLTAYSGAIGDASLRHVLADPRNAADTSLIVKADVPREERAAAGTALREGAARAFDNLPVTVRTLRRSGPYALPRSPRSPASRSDDPDLTYFAALDHRQLRLTEGRLPQPGTGPAEVALPEAAARTLRLRPGDRLTLADRLDGPAVRVRITGVYRPASVTAPYWRLDDLLGRGVKKAGFTTYGPLLTHPAVLTGGRISAGSTAWLATADFSTVTTARIGRLRDAAREGSAALRRPTALRGTTVSQTALPDVLDRADRSLLVARSTLLVVALLLVLLAGYALLLVARLLSTERAEETRLLRARGASRARIARLAAAEALLLAVPAAVCAPPVAGPLTALLAGHGPLARLGLRLDLPAAGRPAVWLVAAAVALGCALAVTVPAVTGAGAQVRDRARRGRPGRSRAWSPVRKYRRAAARTSAPRAVPAPLRAGADLGLLAVAGVAYWQLGRQGSGAVAADRRGTLGIDPLLVAAPALALLAGTVLTLRLLTPVARLAERWAAGGRGLPAALAGWQFSRRTARGAGPVLLLVLAVALGMLAVGQAASWDRSQDDQADFRAGVPVRVFSAGEGALGRTDLYAGLPHVRAAAPAVRVSQPLSGDRTAAVLALDTRRAADAVLMRPDLADRPVRRVLAGLASHGSPAGTPVPAGTTRLRLTARLHSSTGPGTATEVTVTLTDRYGVPYQVPFGQLPADGREHTLTLDLGTPAGALTLTGLRLDLAQPADRAERHRLTLGGLTAAGRDGREHRLALPARWTTDARAGGAAVPSAATSPTRPRVTGTRPPTFTYSTGYLPGADIWTVASLTVRLQATQPAPAEVRAVATDRYLASANARPGQRVDLTVGDRTLPVRIVRAVRALPATADPADTGARDGGAVLLDLRAANQVLQARYGESVQPTEWWLATAPGDAARVAATVRNLPDVGPGQVVVRDEIAAELRDDPFGAGPAAAFTAAAVVAAALAAVGFAVGAAGARRARRPEFAVLRALGAPRGRLARTVAAEQAVLVGLALAVGLGLGTVLARAVLPLIILTGEAARPVPDVLVRLPAGQVALLLAGVAAAPLAVAAVTALRRADPARDLRAPGGE</sequence>
<proteinExistence type="inferred from homology"/>
<keyword evidence="11" id="KW-1185">Reference proteome</keyword>
<protein>
    <submittedName>
        <fullName evidence="10">ABC transporter permease</fullName>
    </submittedName>
</protein>
<dbReference type="PANTHER" id="PTHR30572">
    <property type="entry name" value="MEMBRANE COMPONENT OF TRANSPORTER-RELATED"/>
    <property type="match status" value="1"/>
</dbReference>
<feature type="transmembrane region" description="Helical" evidence="8">
    <location>
        <begin position="497"/>
        <end position="518"/>
    </location>
</feature>
<feature type="domain" description="ABC3 transporter permease C-terminal" evidence="9">
    <location>
        <begin position="299"/>
        <end position="410"/>
    </location>
</feature>
<evidence type="ECO:0000313" key="10">
    <source>
        <dbReference type="EMBL" id="MER6430285.1"/>
    </source>
</evidence>
<keyword evidence="4 8" id="KW-1133">Transmembrane helix</keyword>
<organism evidence="10 11">
    <name type="scientific">Streptomyces sp. 900105245</name>
    <dbReference type="NCBI Taxonomy" id="3154379"/>
    <lineage>
        <taxon>Bacteria</taxon>
        <taxon>Bacillati</taxon>
        <taxon>Actinomycetota</taxon>
        <taxon>Actinomycetes</taxon>
        <taxon>Kitasatosporales</taxon>
        <taxon>Streptomycetaceae</taxon>
        <taxon>Streptomyces</taxon>
    </lineage>
</organism>
<dbReference type="PANTHER" id="PTHR30572:SF4">
    <property type="entry name" value="ABC TRANSPORTER PERMEASE YTRF"/>
    <property type="match status" value="1"/>
</dbReference>
<evidence type="ECO:0000259" key="9">
    <source>
        <dbReference type="Pfam" id="PF02687"/>
    </source>
</evidence>
<name>A0ABV1U982_9ACTN</name>
<evidence type="ECO:0000256" key="3">
    <source>
        <dbReference type="ARBA" id="ARBA00022692"/>
    </source>
</evidence>
<reference evidence="10 11" key="1">
    <citation type="submission" date="2024-06" db="EMBL/GenBank/DDBJ databases">
        <title>The Natural Products Discovery Center: Release of the First 8490 Sequenced Strains for Exploring Actinobacteria Biosynthetic Diversity.</title>
        <authorList>
            <person name="Kalkreuter E."/>
            <person name="Kautsar S.A."/>
            <person name="Yang D."/>
            <person name="Bader C.D."/>
            <person name="Teijaro C.N."/>
            <person name="Fluegel L."/>
            <person name="Davis C.M."/>
            <person name="Simpson J.R."/>
            <person name="Lauterbach L."/>
            <person name="Steele A.D."/>
            <person name="Gui C."/>
            <person name="Meng S."/>
            <person name="Li G."/>
            <person name="Viehrig K."/>
            <person name="Ye F."/>
            <person name="Su P."/>
            <person name="Kiefer A.F."/>
            <person name="Nichols A."/>
            <person name="Cepeda A.J."/>
            <person name="Yan W."/>
            <person name="Fan B."/>
            <person name="Jiang Y."/>
            <person name="Adhikari A."/>
            <person name="Zheng C.-J."/>
            <person name="Schuster L."/>
            <person name="Cowan T.M."/>
            <person name="Smanski M.J."/>
            <person name="Chevrette M.G."/>
            <person name="De Carvalho L.P.S."/>
            <person name="Shen B."/>
        </authorList>
    </citation>
    <scope>NUCLEOTIDE SEQUENCE [LARGE SCALE GENOMIC DNA]</scope>
    <source>
        <strain evidence="10 11">NPDC001166</strain>
    </source>
</reference>
<evidence type="ECO:0000256" key="1">
    <source>
        <dbReference type="ARBA" id="ARBA00004651"/>
    </source>
</evidence>
<dbReference type="InterPro" id="IPR050250">
    <property type="entry name" value="Macrolide_Exporter_MacB"/>
</dbReference>
<keyword evidence="3 8" id="KW-0812">Transmembrane</keyword>
<dbReference type="Pfam" id="PF02687">
    <property type="entry name" value="FtsX"/>
    <property type="match status" value="2"/>
</dbReference>
<keyword evidence="5 8" id="KW-0472">Membrane</keyword>
<feature type="transmembrane region" description="Helical" evidence="8">
    <location>
        <begin position="456"/>
        <end position="477"/>
    </location>
</feature>
<comment type="caution">
    <text evidence="10">The sequence shown here is derived from an EMBL/GenBank/DDBJ whole genome shotgun (WGS) entry which is preliminary data.</text>
</comment>
<dbReference type="EMBL" id="JBEPAZ010000018">
    <property type="protein sequence ID" value="MER6430285.1"/>
    <property type="molecule type" value="Genomic_DNA"/>
</dbReference>
<feature type="transmembrane region" description="Helical" evidence="8">
    <location>
        <begin position="297"/>
        <end position="319"/>
    </location>
</feature>
<dbReference type="InterPro" id="IPR003838">
    <property type="entry name" value="ABC3_permease_C"/>
</dbReference>
<evidence type="ECO:0000313" key="11">
    <source>
        <dbReference type="Proteomes" id="UP001470023"/>
    </source>
</evidence>
<feature type="transmembrane region" description="Helical" evidence="8">
    <location>
        <begin position="974"/>
        <end position="997"/>
    </location>
</feature>
<feature type="transmembrane region" description="Helical" evidence="8">
    <location>
        <begin position="555"/>
        <end position="575"/>
    </location>
</feature>
<feature type="transmembrane region" description="Helical" evidence="8">
    <location>
        <begin position="1076"/>
        <end position="1096"/>
    </location>
</feature>
<evidence type="ECO:0000256" key="2">
    <source>
        <dbReference type="ARBA" id="ARBA00022475"/>
    </source>
</evidence>
<feature type="transmembrane region" description="Helical" evidence="8">
    <location>
        <begin position="1029"/>
        <end position="1056"/>
    </location>
</feature>
<feature type="domain" description="ABC3 transporter permease C-terminal" evidence="9">
    <location>
        <begin position="980"/>
        <end position="1089"/>
    </location>
</feature>
<evidence type="ECO:0000256" key="8">
    <source>
        <dbReference type="SAM" id="Phobius"/>
    </source>
</evidence>
<dbReference type="RefSeq" id="WP_352064144.1">
    <property type="nucleotide sequence ID" value="NZ_JBEPAZ010000018.1"/>
</dbReference>
<keyword evidence="2" id="KW-1003">Cell membrane</keyword>
<dbReference type="Proteomes" id="UP001470023">
    <property type="component" value="Unassembled WGS sequence"/>
</dbReference>
<evidence type="ECO:0000256" key="6">
    <source>
        <dbReference type="ARBA" id="ARBA00038076"/>
    </source>
</evidence>